<name>A0A078RED5_PHOVU</name>
<proteinExistence type="predicted"/>
<accession>A0A078RED5</accession>
<comment type="caution">
    <text evidence="1">The sequence shown here is derived from an EMBL/GenBank/DDBJ whole genome shotgun (WGS) entry which is preliminary data.</text>
</comment>
<gene>
    <name evidence="1" type="ORF">M097_0139</name>
</gene>
<evidence type="ECO:0000313" key="2">
    <source>
        <dbReference type="Proteomes" id="UP000028134"/>
    </source>
</evidence>
<dbReference type="EMBL" id="JNHI01000001">
    <property type="protein sequence ID" value="KDS33879.1"/>
    <property type="molecule type" value="Genomic_DNA"/>
</dbReference>
<evidence type="ECO:0000313" key="1">
    <source>
        <dbReference type="EMBL" id="KDS33879.1"/>
    </source>
</evidence>
<dbReference type="AlphaFoldDB" id="A0A078RED5"/>
<reference evidence="1 2" key="1">
    <citation type="submission" date="2014-04" db="EMBL/GenBank/DDBJ databases">
        <authorList>
            <person name="Sears C."/>
            <person name="Carroll K."/>
            <person name="Sack B.R."/>
            <person name="Qadri F."/>
            <person name="Myers L.L."/>
            <person name="Chung G.-T."/>
            <person name="Escheverria P."/>
            <person name="Fraser C.M."/>
            <person name="Sadzewicz L."/>
            <person name="Shefchek K.A."/>
            <person name="Tallon L."/>
            <person name="Das S.P."/>
            <person name="Daugherty S."/>
            <person name="Mongodin E.F."/>
        </authorList>
    </citation>
    <scope>NUCLEOTIDE SEQUENCE [LARGE SCALE GENOMIC DNA]</scope>
    <source>
        <strain evidence="2">3775 SL(B) 10 (iv)</strain>
    </source>
</reference>
<organism evidence="1 2">
    <name type="scientific">Phocaeicola vulgatus str. 3775 SL</name>
    <name type="common">B</name>
    <name type="synonym">iv</name>
    <dbReference type="NCBI Taxonomy" id="1339350"/>
    <lineage>
        <taxon>Bacteria</taxon>
        <taxon>Pseudomonadati</taxon>
        <taxon>Bacteroidota</taxon>
        <taxon>Bacteroidia</taxon>
        <taxon>Bacteroidales</taxon>
        <taxon>Bacteroidaceae</taxon>
        <taxon>Phocaeicola</taxon>
    </lineage>
</organism>
<protein>
    <submittedName>
        <fullName evidence="1">Uncharacterized protein</fullName>
    </submittedName>
</protein>
<sequence length="44" mass="5441">MINFWIVDFKCTLYHYLKYARNTFEMISSSFLHVFNRYQQGDVN</sequence>
<dbReference type="Proteomes" id="UP000028134">
    <property type="component" value="Unassembled WGS sequence"/>
</dbReference>